<feature type="transmembrane region" description="Helical" evidence="8">
    <location>
        <begin position="250"/>
        <end position="270"/>
    </location>
</feature>
<evidence type="ECO:0000256" key="1">
    <source>
        <dbReference type="ARBA" id="ARBA00004651"/>
    </source>
</evidence>
<keyword evidence="3" id="KW-0813">Transport</keyword>
<comment type="subcellular location">
    <subcellularLocation>
        <location evidence="1">Cell membrane</location>
        <topology evidence="1">Multi-pass membrane protein</topology>
    </subcellularLocation>
</comment>
<accession>A0A9Q9FFV8</accession>
<dbReference type="PANTHER" id="PTHR21716">
    <property type="entry name" value="TRANSMEMBRANE PROTEIN"/>
    <property type="match status" value="1"/>
</dbReference>
<dbReference type="RefSeq" id="WP_212724416.1">
    <property type="nucleotide sequence ID" value="NZ_CP071250.1"/>
</dbReference>
<evidence type="ECO:0000256" key="2">
    <source>
        <dbReference type="ARBA" id="ARBA00009773"/>
    </source>
</evidence>
<dbReference type="PANTHER" id="PTHR21716:SF53">
    <property type="entry name" value="PERMEASE PERM-RELATED"/>
    <property type="match status" value="1"/>
</dbReference>
<evidence type="ECO:0000256" key="7">
    <source>
        <dbReference type="ARBA" id="ARBA00023136"/>
    </source>
</evidence>
<evidence type="ECO:0000313" key="9">
    <source>
        <dbReference type="EMBL" id="UUF09027.1"/>
    </source>
</evidence>
<keyword evidence="6 8" id="KW-1133">Transmembrane helix</keyword>
<keyword evidence="4" id="KW-1003">Cell membrane</keyword>
<evidence type="ECO:0000256" key="4">
    <source>
        <dbReference type="ARBA" id="ARBA00022475"/>
    </source>
</evidence>
<keyword evidence="7 8" id="KW-0472">Membrane</keyword>
<dbReference type="InterPro" id="IPR002549">
    <property type="entry name" value="AI-2E-like"/>
</dbReference>
<dbReference type="Proteomes" id="UP001058072">
    <property type="component" value="Chromosome"/>
</dbReference>
<keyword evidence="5 8" id="KW-0812">Transmembrane</keyword>
<feature type="transmembrane region" description="Helical" evidence="8">
    <location>
        <begin position="42"/>
        <end position="64"/>
    </location>
</feature>
<name>A0A9Q9FFV8_9FIRM</name>
<feature type="transmembrane region" description="Helical" evidence="8">
    <location>
        <begin position="76"/>
        <end position="102"/>
    </location>
</feature>
<reference evidence="9" key="1">
    <citation type="submission" date="2021-03" db="EMBL/GenBank/DDBJ databases">
        <title>Comparative Genomics and Metabolomics in the genus Turicibacter.</title>
        <authorList>
            <person name="Maki J."/>
            <person name="Looft T."/>
        </authorList>
    </citation>
    <scope>NUCLEOTIDE SEQUENCE</scope>
    <source>
        <strain evidence="9">ISU324</strain>
    </source>
</reference>
<protein>
    <submittedName>
        <fullName evidence="9">AI-2E family transporter</fullName>
    </submittedName>
</protein>
<dbReference type="GO" id="GO:0005886">
    <property type="term" value="C:plasma membrane"/>
    <property type="evidence" value="ECO:0007669"/>
    <property type="project" value="UniProtKB-SubCell"/>
</dbReference>
<gene>
    <name evidence="9" type="ORF">J0J70_03205</name>
</gene>
<evidence type="ECO:0000256" key="5">
    <source>
        <dbReference type="ARBA" id="ARBA00022692"/>
    </source>
</evidence>
<feature type="transmembrane region" description="Helical" evidence="8">
    <location>
        <begin position="320"/>
        <end position="347"/>
    </location>
</feature>
<feature type="transmembrane region" description="Helical" evidence="8">
    <location>
        <begin position="12"/>
        <end position="36"/>
    </location>
</feature>
<proteinExistence type="inferred from homology"/>
<dbReference type="Pfam" id="PF01594">
    <property type="entry name" value="AI-2E_transport"/>
    <property type="match status" value="1"/>
</dbReference>
<evidence type="ECO:0000256" key="6">
    <source>
        <dbReference type="ARBA" id="ARBA00022989"/>
    </source>
</evidence>
<dbReference type="GO" id="GO:0055085">
    <property type="term" value="P:transmembrane transport"/>
    <property type="evidence" value="ECO:0007669"/>
    <property type="project" value="TreeGrafter"/>
</dbReference>
<organism evidence="9 10">
    <name type="scientific">Turicibacter bilis</name>
    <dbReference type="NCBI Taxonomy" id="2735723"/>
    <lineage>
        <taxon>Bacteria</taxon>
        <taxon>Bacillati</taxon>
        <taxon>Bacillota</taxon>
        <taxon>Erysipelotrichia</taxon>
        <taxon>Erysipelotrichales</taxon>
        <taxon>Turicibacteraceae</taxon>
        <taxon>Turicibacter</taxon>
    </lineage>
</organism>
<dbReference type="AlphaFoldDB" id="A0A9Q9FFV8"/>
<evidence type="ECO:0000256" key="8">
    <source>
        <dbReference type="SAM" id="Phobius"/>
    </source>
</evidence>
<comment type="similarity">
    <text evidence="2">Belongs to the autoinducer-2 exporter (AI-2E) (TC 2.A.86) family.</text>
</comment>
<sequence length="367" mass="41994">MKPSHESLNYKWINYLIILIGVLVVIHIIKLIFPILKPVFSMLNMIICPFLIAICFAYLLNPLVDFFCRLKIKRAYSILITFISIIGAIIYAIFSLIPYLVINTQEVMNRIPALMEKVQTLLDTWQFDYMNLYEYDFSKLFSQNSQLFEIFSKVLNQMGNWISSFSSSFTLVLGMIFLVPVVLYYILKNFYKIRDQIKIFLIKQKWNKVFEVLKESEEVVKGYVSGTLLVSLALSIIASIYFSIIGLDNAIVFGTLIGFLNIIPYVGQIIGTIPAAIFGLMVSVWTPVYVVLGVMALNFIEGNFIKPFVFSKSIDFHPIILLTLIIIGGQIFGVVGMIFIIPIAGILKIVCRYSFEALKEWKQKVRV</sequence>
<evidence type="ECO:0000256" key="3">
    <source>
        <dbReference type="ARBA" id="ARBA00022448"/>
    </source>
</evidence>
<dbReference type="EMBL" id="CP071250">
    <property type="protein sequence ID" value="UUF09027.1"/>
    <property type="molecule type" value="Genomic_DNA"/>
</dbReference>
<evidence type="ECO:0000313" key="10">
    <source>
        <dbReference type="Proteomes" id="UP001058072"/>
    </source>
</evidence>
<feature type="transmembrane region" description="Helical" evidence="8">
    <location>
        <begin position="277"/>
        <end position="300"/>
    </location>
</feature>
<feature type="transmembrane region" description="Helical" evidence="8">
    <location>
        <begin position="161"/>
        <end position="187"/>
    </location>
</feature>
<feature type="transmembrane region" description="Helical" evidence="8">
    <location>
        <begin position="223"/>
        <end position="244"/>
    </location>
</feature>